<keyword evidence="3 6" id="KW-1133">Transmembrane helix</keyword>
<dbReference type="InterPro" id="IPR011701">
    <property type="entry name" value="MFS"/>
</dbReference>
<dbReference type="InterPro" id="IPR036259">
    <property type="entry name" value="MFS_trans_sf"/>
</dbReference>
<evidence type="ECO:0000256" key="6">
    <source>
        <dbReference type="SAM" id="Phobius"/>
    </source>
</evidence>
<feature type="transmembrane region" description="Helical" evidence="6">
    <location>
        <begin position="351"/>
        <end position="372"/>
    </location>
</feature>
<feature type="transmembrane region" description="Helical" evidence="6">
    <location>
        <begin position="219"/>
        <end position="242"/>
    </location>
</feature>
<organism evidence="8 9">
    <name type="scientific">Aspergillus keveii</name>
    <dbReference type="NCBI Taxonomy" id="714993"/>
    <lineage>
        <taxon>Eukaryota</taxon>
        <taxon>Fungi</taxon>
        <taxon>Dikarya</taxon>
        <taxon>Ascomycota</taxon>
        <taxon>Pezizomycotina</taxon>
        <taxon>Eurotiomycetes</taxon>
        <taxon>Eurotiomycetidae</taxon>
        <taxon>Eurotiales</taxon>
        <taxon>Aspergillaceae</taxon>
        <taxon>Aspergillus</taxon>
        <taxon>Aspergillus subgen. Nidulantes</taxon>
    </lineage>
</organism>
<protein>
    <submittedName>
        <fullName evidence="8">Siderophore iron transporter mirA</fullName>
    </submittedName>
</protein>
<feature type="transmembrane region" description="Helical" evidence="6">
    <location>
        <begin position="557"/>
        <end position="576"/>
    </location>
</feature>
<name>A0ABR4FXD8_9EURO</name>
<feature type="transmembrane region" description="Helical" evidence="6">
    <location>
        <begin position="130"/>
        <end position="148"/>
    </location>
</feature>
<evidence type="ECO:0000256" key="4">
    <source>
        <dbReference type="ARBA" id="ARBA00023136"/>
    </source>
</evidence>
<feature type="transmembrane region" description="Helical" evidence="6">
    <location>
        <begin position="417"/>
        <end position="437"/>
    </location>
</feature>
<feature type="region of interest" description="Disordered" evidence="5">
    <location>
        <begin position="1"/>
        <end position="21"/>
    </location>
</feature>
<accession>A0ABR4FXD8</accession>
<dbReference type="Pfam" id="PF07690">
    <property type="entry name" value="MFS_1"/>
    <property type="match status" value="1"/>
</dbReference>
<dbReference type="Gene3D" id="1.20.1250.20">
    <property type="entry name" value="MFS general substrate transporter like domains"/>
    <property type="match status" value="2"/>
</dbReference>
<comment type="subcellular location">
    <subcellularLocation>
        <location evidence="1">Membrane</location>
        <topology evidence="1">Multi-pass membrane protein</topology>
    </subcellularLocation>
</comment>
<dbReference type="SUPFAM" id="SSF103473">
    <property type="entry name" value="MFS general substrate transporter"/>
    <property type="match status" value="1"/>
</dbReference>
<feature type="domain" description="Major facilitator superfamily (MFS) profile" evidence="7">
    <location>
        <begin position="61"/>
        <end position="580"/>
    </location>
</feature>
<feature type="transmembrane region" description="Helical" evidence="6">
    <location>
        <begin position="154"/>
        <end position="175"/>
    </location>
</feature>
<comment type="caution">
    <text evidence="8">The sequence shown here is derived from an EMBL/GenBank/DDBJ whole genome shotgun (WGS) entry which is preliminary data.</text>
</comment>
<reference evidence="8 9" key="1">
    <citation type="submission" date="2024-07" db="EMBL/GenBank/DDBJ databases">
        <title>Section-level genome sequencing and comparative genomics of Aspergillus sections Usti and Cavernicolus.</title>
        <authorList>
            <consortium name="Lawrence Berkeley National Laboratory"/>
            <person name="Nybo J.L."/>
            <person name="Vesth T.C."/>
            <person name="Theobald S."/>
            <person name="Frisvad J.C."/>
            <person name="Larsen T.O."/>
            <person name="Kjaerboelling I."/>
            <person name="Rothschild-Mancinelli K."/>
            <person name="Lyhne E.K."/>
            <person name="Kogle M.E."/>
            <person name="Barry K."/>
            <person name="Clum A."/>
            <person name="Na H."/>
            <person name="Ledsgaard L."/>
            <person name="Lin J."/>
            <person name="Lipzen A."/>
            <person name="Kuo A."/>
            <person name="Riley R."/>
            <person name="Mondo S."/>
            <person name="Labutti K."/>
            <person name="Haridas S."/>
            <person name="Pangalinan J."/>
            <person name="Salamov A.A."/>
            <person name="Simmons B.A."/>
            <person name="Magnuson J.K."/>
            <person name="Chen J."/>
            <person name="Drula E."/>
            <person name="Henrissat B."/>
            <person name="Wiebenga A."/>
            <person name="Lubbers R.J."/>
            <person name="Gomes A.C."/>
            <person name="Makela M.R."/>
            <person name="Stajich J."/>
            <person name="Grigoriev I.V."/>
            <person name="Mortensen U.H."/>
            <person name="De Vries R.P."/>
            <person name="Baker S.E."/>
            <person name="Andersen M.R."/>
        </authorList>
    </citation>
    <scope>NUCLEOTIDE SEQUENCE [LARGE SCALE GENOMIC DNA]</scope>
    <source>
        <strain evidence="8 9">CBS 209.92</strain>
    </source>
</reference>
<feature type="transmembrane region" description="Helical" evidence="6">
    <location>
        <begin position="280"/>
        <end position="301"/>
    </location>
</feature>
<dbReference type="PANTHER" id="PTHR23501">
    <property type="entry name" value="MAJOR FACILITATOR SUPERFAMILY"/>
    <property type="match status" value="1"/>
</dbReference>
<evidence type="ECO:0000256" key="3">
    <source>
        <dbReference type="ARBA" id="ARBA00022989"/>
    </source>
</evidence>
<evidence type="ECO:0000259" key="7">
    <source>
        <dbReference type="PROSITE" id="PS50850"/>
    </source>
</evidence>
<keyword evidence="9" id="KW-1185">Reference proteome</keyword>
<keyword evidence="2 6" id="KW-0812">Transmembrane</keyword>
<evidence type="ECO:0000256" key="2">
    <source>
        <dbReference type="ARBA" id="ARBA00022692"/>
    </source>
</evidence>
<dbReference type="PANTHER" id="PTHR23501:SF87">
    <property type="entry name" value="SIDEROPHORE IRON TRANSPORTER 2"/>
    <property type="match status" value="1"/>
</dbReference>
<feature type="transmembrane region" description="Helical" evidence="6">
    <location>
        <begin position="313"/>
        <end position="331"/>
    </location>
</feature>
<evidence type="ECO:0000313" key="8">
    <source>
        <dbReference type="EMBL" id="KAL2787894.1"/>
    </source>
</evidence>
<keyword evidence="4 6" id="KW-0472">Membrane</keyword>
<dbReference type="PROSITE" id="PS50850">
    <property type="entry name" value="MFS"/>
    <property type="match status" value="1"/>
</dbReference>
<evidence type="ECO:0000256" key="1">
    <source>
        <dbReference type="ARBA" id="ARBA00004141"/>
    </source>
</evidence>
<evidence type="ECO:0000313" key="9">
    <source>
        <dbReference type="Proteomes" id="UP001610563"/>
    </source>
</evidence>
<dbReference type="EMBL" id="JBFTWV010000088">
    <property type="protein sequence ID" value="KAL2787894.1"/>
    <property type="molecule type" value="Genomic_DNA"/>
</dbReference>
<feature type="transmembrane region" description="Helical" evidence="6">
    <location>
        <begin position="56"/>
        <end position="78"/>
    </location>
</feature>
<dbReference type="InterPro" id="IPR020846">
    <property type="entry name" value="MFS_dom"/>
</dbReference>
<evidence type="ECO:0000256" key="5">
    <source>
        <dbReference type="SAM" id="MobiDB-lite"/>
    </source>
</evidence>
<sequence>MADNSFQISEKAGPQPATNEKNVEAAVNASDDAVSVHSETSSVQAGVQKALILKKAWSHTTLGIAFASLFITTLIITFSDYSHMLLNPYVTSTFKQHSALSAVSVVGNIARICTFPLIAKLSDVFGRAEMFSFSIVFQTVSYILYASSPAIVQYFAAGVLDAIGSTGFILTQQVFIADATNLVNRAFWSTLPESITTIPALYLGSIIGERFLYNAGWRWAYGTWAIVTPICAIPLVAIVAVLQRRARKHGLVAKSLASVAGCHASDPAWKKVYHLIWTELDFFGVVLLVAGLSLILVPVSLTGSFNPQRWKEGSFIAMLVVGVVLFAAFIIWDLKFAAKPFIPRRMTNRTVLMGCFVQTFDFMGYSLFTIFFPSYLQVPGQFQPAHATRIDNSLRVAFQISGLLVAVGMRYTKNSQYWLLAGPPLVIIGQGLMIYLVDRAHGTEVTFIVSKVISGMGRALWQTAAQVSVQAVVPRQDVAVVTGLFQAANSVGAAIGTSVAGAIWRNTLPDKLKSYLPDDEKDLALSIFQSLPVAKSYEPGTPTRLAINRAYWEAQKLLAIVSTCLCVPNLVAMFFMKNVKLDEADVKDEEGVDRIINKIEQKNHADLR</sequence>
<dbReference type="Proteomes" id="UP001610563">
    <property type="component" value="Unassembled WGS sequence"/>
</dbReference>
<proteinExistence type="predicted"/>
<gene>
    <name evidence="8" type="ORF">BJX66DRAFT_270001</name>
</gene>